<sequence>MDTDDDTSALNVDEIYANGGNDDNSTNHRQIISADQLDIEAYINLYS</sequence>
<proteinExistence type="predicted"/>
<dbReference type="AlphaFoldDB" id="A0A392VQ91"/>
<feature type="non-terminal residue" evidence="2">
    <location>
        <position position="47"/>
    </location>
</feature>
<name>A0A392VQ91_9FABA</name>
<comment type="caution">
    <text evidence="2">The sequence shown here is derived from an EMBL/GenBank/DDBJ whole genome shotgun (WGS) entry which is preliminary data.</text>
</comment>
<protein>
    <submittedName>
        <fullName evidence="2">COP9 signalosome complex subunit 1-like</fullName>
    </submittedName>
</protein>
<accession>A0A392VQ91</accession>
<dbReference type="EMBL" id="LXQA011245785">
    <property type="protein sequence ID" value="MCI90486.1"/>
    <property type="molecule type" value="Genomic_DNA"/>
</dbReference>
<keyword evidence="3" id="KW-1185">Reference proteome</keyword>
<reference evidence="2 3" key="1">
    <citation type="journal article" date="2018" name="Front. Plant Sci.">
        <title>Red Clover (Trifolium pratense) and Zigzag Clover (T. medium) - A Picture of Genomic Similarities and Differences.</title>
        <authorList>
            <person name="Dluhosova J."/>
            <person name="Istvanek J."/>
            <person name="Nedelnik J."/>
            <person name="Repkova J."/>
        </authorList>
    </citation>
    <scope>NUCLEOTIDE SEQUENCE [LARGE SCALE GENOMIC DNA]</scope>
    <source>
        <strain evidence="3">cv. 10/8</strain>
        <tissue evidence="2">Leaf</tissue>
    </source>
</reference>
<evidence type="ECO:0000313" key="2">
    <source>
        <dbReference type="EMBL" id="MCI90486.1"/>
    </source>
</evidence>
<evidence type="ECO:0000256" key="1">
    <source>
        <dbReference type="SAM" id="MobiDB-lite"/>
    </source>
</evidence>
<organism evidence="2 3">
    <name type="scientific">Trifolium medium</name>
    <dbReference type="NCBI Taxonomy" id="97028"/>
    <lineage>
        <taxon>Eukaryota</taxon>
        <taxon>Viridiplantae</taxon>
        <taxon>Streptophyta</taxon>
        <taxon>Embryophyta</taxon>
        <taxon>Tracheophyta</taxon>
        <taxon>Spermatophyta</taxon>
        <taxon>Magnoliopsida</taxon>
        <taxon>eudicotyledons</taxon>
        <taxon>Gunneridae</taxon>
        <taxon>Pentapetalae</taxon>
        <taxon>rosids</taxon>
        <taxon>fabids</taxon>
        <taxon>Fabales</taxon>
        <taxon>Fabaceae</taxon>
        <taxon>Papilionoideae</taxon>
        <taxon>50 kb inversion clade</taxon>
        <taxon>NPAAA clade</taxon>
        <taxon>Hologalegina</taxon>
        <taxon>IRL clade</taxon>
        <taxon>Trifolieae</taxon>
        <taxon>Trifolium</taxon>
    </lineage>
</organism>
<feature type="region of interest" description="Disordered" evidence="1">
    <location>
        <begin position="1"/>
        <end position="27"/>
    </location>
</feature>
<dbReference type="Proteomes" id="UP000265520">
    <property type="component" value="Unassembled WGS sequence"/>
</dbReference>
<evidence type="ECO:0000313" key="3">
    <source>
        <dbReference type="Proteomes" id="UP000265520"/>
    </source>
</evidence>